<evidence type="ECO:0000256" key="4">
    <source>
        <dbReference type="ARBA" id="ARBA00022475"/>
    </source>
</evidence>
<dbReference type="AlphaFoldDB" id="A0A0T5YU41"/>
<sequence length="783" mass="87540">MNRKPRTATHSSIPTDDLLEKILCEGVADILTSVGEGIVILDRSGVVNYCNPAALELLDYSQEEVLGLVFHDVVHNKGGEDSAHDIADCPILSTTHRAEEYQSESEVFLAKENNAIPVRITARAVVHGGVMVGSVISFHDISVRKEVERKLRDSEERFELAVQAANEGIWDWNIRTGKVYISPRWKMMLGFEAHELENSLETWTSRVHPEDLSQAMMDLEDYLDGKRPEYEETIRVMHHDGSYRWHRNRWIAIRDESGMAVRIVGTCSDVTEDVCLREKLEHALERAEAANLAKSEFLANMSHEIRTPLTAIIGFAESTFESGQSMEERIESIGAIIANGQHLRVLIDDILDLSKIEADRLEIEEIEINLIGQLTKFVSSIKAQVEQRNLGFGIHYVPPLPSTILTDPTRLRQILYNLCNNAMKFTEHGDLRVIISCDVPSRKLLVTVFDSGIGMTQEQVERIFEPFVQADSTVARRFGGTGLGLNISRRLAHRLGGDIQVLSHPGTGSVFVLTIDTGHIDEDKLLYEFRDLPQEDERTGSSRRPPSVQGKILLAEDNLYNQRLISLYVRKTGAELAIAENGEQAVEMALRETFDLILMDLQMPIMGGLDATRMLRQTLYPGPIVALTAHSMIGDRSNALEAGCTDFLSKPVDWPALYEVIGKYLPEDDGNPSFALPGSLPDMGDTEFTELVEKFIIELPGNIEQLIAHSGKGEWDEVRALAHQLKGVAGGFGFSGITQLAGDIEFQTTRQSTQEAVYLIQNLQELVMDLINKHLHNRENDES</sequence>
<dbReference type="InterPro" id="IPR001610">
    <property type="entry name" value="PAC"/>
</dbReference>
<dbReference type="InterPro" id="IPR035965">
    <property type="entry name" value="PAS-like_dom_sf"/>
</dbReference>
<evidence type="ECO:0000256" key="12">
    <source>
        <dbReference type="ARBA" id="ARBA00023012"/>
    </source>
</evidence>
<evidence type="ECO:0000256" key="13">
    <source>
        <dbReference type="ARBA" id="ARBA00023136"/>
    </source>
</evidence>
<feature type="domain" description="Histidine kinase" evidence="16">
    <location>
        <begin position="300"/>
        <end position="519"/>
    </location>
</feature>
<comment type="caution">
    <text evidence="21">The sequence shown here is derived from an EMBL/GenBank/DDBJ whole genome shotgun (WGS) entry which is preliminary data.</text>
</comment>
<dbReference type="PROSITE" id="PS50112">
    <property type="entry name" value="PAS"/>
    <property type="match status" value="2"/>
</dbReference>
<evidence type="ECO:0000313" key="23">
    <source>
        <dbReference type="Proteomes" id="UP000051276"/>
    </source>
</evidence>
<keyword evidence="13" id="KW-0472">Membrane</keyword>
<evidence type="ECO:0000259" key="17">
    <source>
        <dbReference type="PROSITE" id="PS50110"/>
    </source>
</evidence>
<keyword evidence="5" id="KW-0997">Cell inner membrane</keyword>
<dbReference type="InterPro" id="IPR004358">
    <property type="entry name" value="Sig_transdc_His_kin-like_C"/>
</dbReference>
<keyword evidence="4" id="KW-1003">Cell membrane</keyword>
<dbReference type="CDD" id="cd17546">
    <property type="entry name" value="REC_hyHK_CKI1_RcsC-like"/>
    <property type="match status" value="1"/>
</dbReference>
<evidence type="ECO:0000256" key="5">
    <source>
        <dbReference type="ARBA" id="ARBA00022519"/>
    </source>
</evidence>
<evidence type="ECO:0000259" key="19">
    <source>
        <dbReference type="PROSITE" id="PS50113"/>
    </source>
</evidence>
<feature type="domain" description="Response regulatory" evidence="17">
    <location>
        <begin position="551"/>
        <end position="665"/>
    </location>
</feature>
<feature type="domain" description="HPt" evidence="20">
    <location>
        <begin position="684"/>
        <end position="783"/>
    </location>
</feature>
<dbReference type="FunFam" id="3.30.565.10:FF:000010">
    <property type="entry name" value="Sensor histidine kinase RcsC"/>
    <property type="match status" value="1"/>
</dbReference>
<dbReference type="Pfam" id="PF01627">
    <property type="entry name" value="Hpt"/>
    <property type="match status" value="1"/>
</dbReference>
<dbReference type="InterPro" id="IPR000014">
    <property type="entry name" value="PAS"/>
</dbReference>
<gene>
    <name evidence="21" type="ORF">Ga0074115_10688</name>
    <name evidence="22" type="ORF">Ga0076813_10778</name>
</gene>
<dbReference type="PANTHER" id="PTHR43047:SF72">
    <property type="entry name" value="OSMOSENSING HISTIDINE PROTEIN KINASE SLN1"/>
    <property type="match status" value="1"/>
</dbReference>
<dbReference type="PRINTS" id="PR00344">
    <property type="entry name" value="BCTRLSENSOR"/>
</dbReference>
<dbReference type="SMART" id="SM00086">
    <property type="entry name" value="PAC"/>
    <property type="match status" value="1"/>
</dbReference>
<evidence type="ECO:0000256" key="9">
    <source>
        <dbReference type="ARBA" id="ARBA00022777"/>
    </source>
</evidence>
<organism evidence="21 24">
    <name type="scientific">endosymbiont of Ridgeia piscesae</name>
    <dbReference type="NCBI Taxonomy" id="54398"/>
    <lineage>
        <taxon>Bacteria</taxon>
        <taxon>Pseudomonadati</taxon>
        <taxon>Pseudomonadota</taxon>
        <taxon>Gammaproteobacteria</taxon>
        <taxon>sulfur-oxidizing symbionts</taxon>
    </lineage>
</organism>
<dbReference type="GO" id="GO:0009927">
    <property type="term" value="F:histidine phosphotransfer kinase activity"/>
    <property type="evidence" value="ECO:0007669"/>
    <property type="project" value="TreeGrafter"/>
</dbReference>
<evidence type="ECO:0000313" key="22">
    <source>
        <dbReference type="EMBL" id="KRT57003.1"/>
    </source>
</evidence>
<dbReference type="SUPFAM" id="SSF52172">
    <property type="entry name" value="CheY-like"/>
    <property type="match status" value="1"/>
</dbReference>
<dbReference type="SMART" id="SM00091">
    <property type="entry name" value="PAS"/>
    <property type="match status" value="2"/>
</dbReference>
<dbReference type="GO" id="GO:0006355">
    <property type="term" value="P:regulation of DNA-templated transcription"/>
    <property type="evidence" value="ECO:0007669"/>
    <property type="project" value="InterPro"/>
</dbReference>
<dbReference type="InterPro" id="IPR003661">
    <property type="entry name" value="HisK_dim/P_dom"/>
</dbReference>
<keyword evidence="12" id="KW-0902">Two-component regulatory system</keyword>
<dbReference type="Gene3D" id="3.30.565.10">
    <property type="entry name" value="Histidine kinase-like ATPase, C-terminal domain"/>
    <property type="match status" value="1"/>
</dbReference>
<keyword evidence="9" id="KW-0418">Kinase</keyword>
<keyword evidence="24" id="KW-1185">Reference proteome</keyword>
<dbReference type="SMART" id="SM00387">
    <property type="entry name" value="HATPase_c"/>
    <property type="match status" value="1"/>
</dbReference>
<dbReference type="NCBIfam" id="TIGR00229">
    <property type="entry name" value="sensory_box"/>
    <property type="match status" value="2"/>
</dbReference>
<feature type="domain" description="PAS" evidence="18">
    <location>
        <begin position="30"/>
        <end position="67"/>
    </location>
</feature>
<dbReference type="PROSITE" id="PS50110">
    <property type="entry name" value="RESPONSE_REGULATORY"/>
    <property type="match status" value="1"/>
</dbReference>
<dbReference type="SUPFAM" id="SSF55785">
    <property type="entry name" value="PYP-like sensor domain (PAS domain)"/>
    <property type="match status" value="2"/>
</dbReference>
<dbReference type="Gene3D" id="3.40.50.2300">
    <property type="match status" value="1"/>
</dbReference>
<dbReference type="GO" id="GO:0000155">
    <property type="term" value="F:phosphorelay sensor kinase activity"/>
    <property type="evidence" value="ECO:0007669"/>
    <property type="project" value="InterPro"/>
</dbReference>
<evidence type="ECO:0000313" key="21">
    <source>
        <dbReference type="EMBL" id="KRT53653.1"/>
    </source>
</evidence>
<evidence type="ECO:0000259" key="18">
    <source>
        <dbReference type="PROSITE" id="PS50112"/>
    </source>
</evidence>
<evidence type="ECO:0000256" key="1">
    <source>
        <dbReference type="ARBA" id="ARBA00000085"/>
    </source>
</evidence>
<dbReference type="SMART" id="SM00388">
    <property type="entry name" value="HisKA"/>
    <property type="match status" value="1"/>
</dbReference>
<dbReference type="CDD" id="cd00088">
    <property type="entry name" value="HPT"/>
    <property type="match status" value="1"/>
</dbReference>
<dbReference type="Pfam" id="PF02518">
    <property type="entry name" value="HATPase_c"/>
    <property type="match status" value="1"/>
</dbReference>
<evidence type="ECO:0000259" key="20">
    <source>
        <dbReference type="PROSITE" id="PS50894"/>
    </source>
</evidence>
<dbReference type="PANTHER" id="PTHR43047">
    <property type="entry name" value="TWO-COMPONENT HISTIDINE PROTEIN KINASE"/>
    <property type="match status" value="1"/>
</dbReference>
<feature type="domain" description="PAS" evidence="18">
    <location>
        <begin position="154"/>
        <end position="226"/>
    </location>
</feature>
<keyword evidence="10" id="KW-0067">ATP-binding</keyword>
<dbReference type="SMART" id="SM00448">
    <property type="entry name" value="REC"/>
    <property type="match status" value="1"/>
</dbReference>
<dbReference type="InterPro" id="IPR005467">
    <property type="entry name" value="His_kinase_dom"/>
</dbReference>
<accession>A0A0T5YU41</accession>
<dbReference type="Proteomes" id="UP000051634">
    <property type="component" value="Unassembled WGS sequence"/>
</dbReference>
<evidence type="ECO:0000256" key="15">
    <source>
        <dbReference type="PROSITE-ProRule" id="PRU00169"/>
    </source>
</evidence>
<dbReference type="CDD" id="cd00082">
    <property type="entry name" value="HisKA"/>
    <property type="match status" value="1"/>
</dbReference>
<dbReference type="Gene3D" id="1.10.287.130">
    <property type="match status" value="1"/>
</dbReference>
<keyword evidence="11" id="KW-1133">Transmembrane helix</keyword>
<feature type="domain" description="PAC" evidence="19">
    <location>
        <begin position="230"/>
        <end position="282"/>
    </location>
</feature>
<name>A0A0T5YU41_9GAMM</name>
<evidence type="ECO:0000256" key="7">
    <source>
        <dbReference type="ARBA" id="ARBA00022679"/>
    </source>
</evidence>
<feature type="modified residue" description="Phosphohistidine" evidence="14">
    <location>
        <position position="723"/>
    </location>
</feature>
<dbReference type="Pfam" id="PF00072">
    <property type="entry name" value="Response_reg"/>
    <property type="match status" value="1"/>
</dbReference>
<dbReference type="SUPFAM" id="SSF55874">
    <property type="entry name" value="ATPase domain of HSP90 chaperone/DNA topoisomerase II/histidine kinase"/>
    <property type="match status" value="1"/>
</dbReference>
<dbReference type="Pfam" id="PF08447">
    <property type="entry name" value="PAS_3"/>
    <property type="match status" value="1"/>
</dbReference>
<evidence type="ECO:0000256" key="11">
    <source>
        <dbReference type="ARBA" id="ARBA00022989"/>
    </source>
</evidence>
<dbReference type="GO" id="GO:0005886">
    <property type="term" value="C:plasma membrane"/>
    <property type="evidence" value="ECO:0007669"/>
    <property type="project" value="UniProtKB-SubCell"/>
</dbReference>
<dbReference type="Pfam" id="PF00512">
    <property type="entry name" value="HisKA"/>
    <property type="match status" value="1"/>
</dbReference>
<dbReference type="InterPro" id="IPR001789">
    <property type="entry name" value="Sig_transdc_resp-reg_receiver"/>
</dbReference>
<dbReference type="InterPro" id="IPR008207">
    <property type="entry name" value="Sig_transdc_His_kin_Hpt_dom"/>
</dbReference>
<protein>
    <recommendedName>
        <fullName evidence="3">histidine kinase</fullName>
        <ecNumber evidence="3">2.7.13.3</ecNumber>
    </recommendedName>
</protein>
<dbReference type="CDD" id="cd16922">
    <property type="entry name" value="HATPase_EvgS-ArcB-TorS-like"/>
    <property type="match status" value="1"/>
</dbReference>
<reference evidence="23 24" key="1">
    <citation type="submission" date="2015-11" db="EMBL/GenBank/DDBJ databases">
        <title>The genome of Candidatus Endoriftia persephone in Ridgeia piscesae and population structure of the North Eastern Pacific vestimentiferan symbionts.</title>
        <authorList>
            <person name="Perez M."/>
            <person name="Juniper K.S."/>
        </authorList>
    </citation>
    <scope>NUCLEOTIDE SEQUENCE [LARGE SCALE GENOMIC DNA]</scope>
    <source>
        <strain evidence="22">Ind10</strain>
        <strain evidence="21">Ind11</strain>
    </source>
</reference>
<dbReference type="InterPro" id="IPR013767">
    <property type="entry name" value="PAS_fold"/>
</dbReference>
<dbReference type="Gene3D" id="3.30.450.20">
    <property type="entry name" value="PAS domain"/>
    <property type="match status" value="2"/>
</dbReference>
<dbReference type="EMBL" id="LDXT01000096">
    <property type="protein sequence ID" value="KRT53653.1"/>
    <property type="molecule type" value="Genomic_DNA"/>
</dbReference>
<dbReference type="PROSITE" id="PS50109">
    <property type="entry name" value="HIS_KIN"/>
    <property type="match status" value="1"/>
</dbReference>
<keyword evidence="7" id="KW-0808">Transferase</keyword>
<keyword evidence="6 15" id="KW-0597">Phosphoprotein</keyword>
<feature type="modified residue" description="4-aspartylphosphate" evidence="15">
    <location>
        <position position="600"/>
    </location>
</feature>
<dbReference type="RefSeq" id="WP_057955980.1">
    <property type="nucleotide sequence ID" value="NZ_KQ556901.1"/>
</dbReference>
<evidence type="ECO:0000256" key="8">
    <source>
        <dbReference type="ARBA" id="ARBA00022692"/>
    </source>
</evidence>
<dbReference type="Proteomes" id="UP000051276">
    <property type="component" value="Unassembled WGS sequence"/>
</dbReference>
<evidence type="ECO:0000256" key="6">
    <source>
        <dbReference type="ARBA" id="ARBA00022553"/>
    </source>
</evidence>
<comment type="catalytic activity">
    <reaction evidence="1">
        <text>ATP + protein L-histidine = ADP + protein N-phospho-L-histidine.</text>
        <dbReference type="EC" id="2.7.13.3"/>
    </reaction>
</comment>
<evidence type="ECO:0000313" key="24">
    <source>
        <dbReference type="Proteomes" id="UP000051634"/>
    </source>
</evidence>
<dbReference type="InterPro" id="IPR036097">
    <property type="entry name" value="HisK_dim/P_sf"/>
</dbReference>
<comment type="subcellular location">
    <subcellularLocation>
        <location evidence="2">Cell inner membrane</location>
        <topology evidence="2">Multi-pass membrane protein</topology>
    </subcellularLocation>
</comment>
<dbReference type="OrthoDB" id="9810730at2"/>
<proteinExistence type="predicted"/>
<evidence type="ECO:0000259" key="16">
    <source>
        <dbReference type="PROSITE" id="PS50109"/>
    </source>
</evidence>
<dbReference type="PROSITE" id="PS50894">
    <property type="entry name" value="HPT"/>
    <property type="match status" value="1"/>
</dbReference>
<dbReference type="PROSITE" id="PS50113">
    <property type="entry name" value="PAC"/>
    <property type="match status" value="1"/>
</dbReference>
<dbReference type="InterPro" id="IPR003594">
    <property type="entry name" value="HATPase_dom"/>
</dbReference>
<keyword evidence="10" id="KW-0547">Nucleotide-binding</keyword>
<dbReference type="InterPro" id="IPR000700">
    <property type="entry name" value="PAS-assoc_C"/>
</dbReference>
<dbReference type="Gene3D" id="1.20.120.160">
    <property type="entry name" value="HPT domain"/>
    <property type="match status" value="1"/>
</dbReference>
<keyword evidence="8" id="KW-0812">Transmembrane</keyword>
<dbReference type="InterPro" id="IPR036890">
    <property type="entry name" value="HATPase_C_sf"/>
</dbReference>
<dbReference type="SUPFAM" id="SSF47384">
    <property type="entry name" value="Homodimeric domain of signal transducing histidine kinase"/>
    <property type="match status" value="1"/>
</dbReference>
<dbReference type="EC" id="2.7.13.3" evidence="3"/>
<evidence type="ECO:0000256" key="14">
    <source>
        <dbReference type="PROSITE-ProRule" id="PRU00110"/>
    </source>
</evidence>
<dbReference type="Pfam" id="PF00989">
    <property type="entry name" value="PAS"/>
    <property type="match status" value="1"/>
</dbReference>
<dbReference type="CDD" id="cd00130">
    <property type="entry name" value="PAS"/>
    <property type="match status" value="2"/>
</dbReference>
<dbReference type="InterPro" id="IPR036641">
    <property type="entry name" value="HPT_dom_sf"/>
</dbReference>
<evidence type="ECO:0000256" key="10">
    <source>
        <dbReference type="ARBA" id="ARBA00022840"/>
    </source>
</evidence>
<dbReference type="EMBL" id="LMXI01000617">
    <property type="protein sequence ID" value="KRT57003.1"/>
    <property type="molecule type" value="Genomic_DNA"/>
</dbReference>
<dbReference type="InterPro" id="IPR011006">
    <property type="entry name" value="CheY-like_superfamily"/>
</dbReference>
<dbReference type="STRING" id="54398.Ga0074115_10688"/>
<dbReference type="SUPFAM" id="SSF47226">
    <property type="entry name" value="Histidine-containing phosphotransfer domain, HPT domain"/>
    <property type="match status" value="1"/>
</dbReference>
<dbReference type="InterPro" id="IPR013655">
    <property type="entry name" value="PAS_fold_3"/>
</dbReference>
<evidence type="ECO:0000256" key="3">
    <source>
        <dbReference type="ARBA" id="ARBA00012438"/>
    </source>
</evidence>
<evidence type="ECO:0000256" key="2">
    <source>
        <dbReference type="ARBA" id="ARBA00004429"/>
    </source>
</evidence>